<proteinExistence type="predicted"/>
<evidence type="ECO:0000313" key="2">
    <source>
        <dbReference type="Proteomes" id="UP001164909"/>
    </source>
</evidence>
<reference evidence="1" key="1">
    <citation type="submission" date="2022-12" db="EMBL/GenBank/DDBJ databases">
        <authorList>
            <person name="Bing R.G."/>
            <person name="Willard D.J."/>
            <person name="Manesh M.J.H."/>
            <person name="Laemthong T."/>
            <person name="Crosby J.R."/>
            <person name="Kelly R.M."/>
        </authorList>
    </citation>
    <scope>NUCLEOTIDE SEQUENCE</scope>
    <source>
        <strain evidence="1">DSM 8990</strain>
    </source>
</reference>
<keyword evidence="2" id="KW-1185">Reference proteome</keyword>
<dbReference type="Proteomes" id="UP001164909">
    <property type="component" value="Chromosome"/>
</dbReference>
<dbReference type="EMBL" id="CP113865">
    <property type="protein sequence ID" value="WAM34858.1"/>
    <property type="molecule type" value="Genomic_DNA"/>
</dbReference>
<sequence length="433" mass="51572">MVLENHCYIEIDGQIKELGEKVDKVSYEFLYTQNGLNVNIDFKKPSSVNSIALAIDIKGFEVLFMEKLQKGQNGLVFSPSDFQKVVLRKGKKYFLLKLSGFSNIESRFFRFCTKIKNRLLYIGFFSSFSLDDNTVCFYYQNLLTSVYAGKNSKVNINIEIFEGDSLYNCILKSSSAIRYYDIKYEIFKTPYKNPIKIIEIDKCQEEDIARKFGMSLFVPGKILKLFFLYFSKKSANFHFIYDSTLQASSMYYLNLLKVSKIQQTTLIYLKKQIEDLVLNEDKIYCNFYRKNIMLTELKTYYHLPYILLLYFQLCHLSLSEPVQEVERIIEEIELNVVRHFKFFSDRTLLNIENFEERFDNFLFAQETMTIYICYELYKMLFKYYEYSSYQRIAEELKGLLVLNYNFNSGHFYTNNYSYNKEESIKLVERVDKR</sequence>
<accession>A0ABY7BQY0</accession>
<gene>
    <name evidence="1" type="ORF">OTK00_001114</name>
</gene>
<dbReference type="RefSeq" id="WP_045169402.1">
    <property type="nucleotide sequence ID" value="NZ_CP113865.1"/>
</dbReference>
<evidence type="ECO:0000313" key="1">
    <source>
        <dbReference type="EMBL" id="WAM34858.1"/>
    </source>
</evidence>
<name>A0ABY7BQY0_9FIRM</name>
<organism evidence="1 2">
    <name type="scientific">Caldicellulosiruptor morganii</name>
    <dbReference type="NCBI Taxonomy" id="1387555"/>
    <lineage>
        <taxon>Bacteria</taxon>
        <taxon>Bacillati</taxon>
        <taxon>Bacillota</taxon>
        <taxon>Bacillota incertae sedis</taxon>
        <taxon>Caldicellulosiruptorales</taxon>
        <taxon>Caldicellulosiruptoraceae</taxon>
        <taxon>Caldicellulosiruptor</taxon>
    </lineage>
</organism>
<protein>
    <submittedName>
        <fullName evidence="1">Uncharacterized protein</fullName>
    </submittedName>
</protein>